<dbReference type="RefSeq" id="XP_028469034.1">
    <property type="nucleotide sequence ID" value="XM_028611331.1"/>
</dbReference>
<reference evidence="7 8" key="1">
    <citation type="journal article" date="2018" name="Mol. Ecol.">
        <title>The obligate alkalophilic soda-lake fungus Sodiomyces alkalinus has shifted to a protein diet.</title>
        <authorList>
            <person name="Grum-Grzhimaylo A.A."/>
            <person name="Falkoski D.L."/>
            <person name="van den Heuvel J."/>
            <person name="Valero-Jimenez C.A."/>
            <person name="Min B."/>
            <person name="Choi I.G."/>
            <person name="Lipzen A."/>
            <person name="Daum C.G."/>
            <person name="Aanen D.K."/>
            <person name="Tsang A."/>
            <person name="Henrissat B."/>
            <person name="Bilanenko E.N."/>
            <person name="de Vries R.P."/>
            <person name="van Kan J.A.L."/>
            <person name="Grigoriev I.V."/>
            <person name="Debets A.J.M."/>
        </authorList>
    </citation>
    <scope>NUCLEOTIDE SEQUENCE [LARGE SCALE GENOMIC DNA]</scope>
    <source>
        <strain evidence="7 8">F11</strain>
    </source>
</reference>
<evidence type="ECO:0000259" key="6">
    <source>
        <dbReference type="PROSITE" id="PS50865"/>
    </source>
</evidence>
<dbReference type="PROSITE" id="PS50865">
    <property type="entry name" value="ZF_MYND_2"/>
    <property type="match status" value="1"/>
</dbReference>
<dbReference type="InterPro" id="IPR002893">
    <property type="entry name" value="Znf_MYND"/>
</dbReference>
<dbReference type="Gene3D" id="6.10.140.2220">
    <property type="match status" value="1"/>
</dbReference>
<organism evidence="7 8">
    <name type="scientific">Sodiomyces alkalinus (strain CBS 110278 / VKM F-3762 / F11)</name>
    <name type="common">Alkaliphilic filamentous fungus</name>
    <dbReference type="NCBI Taxonomy" id="1314773"/>
    <lineage>
        <taxon>Eukaryota</taxon>
        <taxon>Fungi</taxon>
        <taxon>Dikarya</taxon>
        <taxon>Ascomycota</taxon>
        <taxon>Pezizomycotina</taxon>
        <taxon>Sordariomycetes</taxon>
        <taxon>Hypocreomycetidae</taxon>
        <taxon>Glomerellales</taxon>
        <taxon>Plectosphaerellaceae</taxon>
        <taxon>Sodiomyces</taxon>
    </lineage>
</organism>
<keyword evidence="8" id="KW-1185">Reference proteome</keyword>
<evidence type="ECO:0000313" key="7">
    <source>
        <dbReference type="EMBL" id="ROT41228.1"/>
    </source>
</evidence>
<dbReference type="OrthoDB" id="5945798at2759"/>
<keyword evidence="2 4" id="KW-0863">Zinc-finger</keyword>
<protein>
    <recommendedName>
        <fullName evidence="6">MYND-type domain-containing protein</fullName>
    </recommendedName>
</protein>
<evidence type="ECO:0000256" key="3">
    <source>
        <dbReference type="ARBA" id="ARBA00022833"/>
    </source>
</evidence>
<feature type="region of interest" description="Disordered" evidence="5">
    <location>
        <begin position="1"/>
        <end position="72"/>
    </location>
</feature>
<dbReference type="AlphaFoldDB" id="A0A3N2Q3I4"/>
<feature type="domain" description="MYND-type" evidence="6">
    <location>
        <begin position="194"/>
        <end position="238"/>
    </location>
</feature>
<dbReference type="SUPFAM" id="SSF144232">
    <property type="entry name" value="HIT/MYND zinc finger-like"/>
    <property type="match status" value="1"/>
</dbReference>
<accession>A0A3N2Q3I4</accession>
<keyword evidence="1" id="KW-0479">Metal-binding</keyword>
<dbReference type="Pfam" id="PF01753">
    <property type="entry name" value="zf-MYND"/>
    <property type="match status" value="1"/>
</dbReference>
<proteinExistence type="predicted"/>
<evidence type="ECO:0000256" key="1">
    <source>
        <dbReference type="ARBA" id="ARBA00022723"/>
    </source>
</evidence>
<feature type="compositionally biased region" description="Polar residues" evidence="5">
    <location>
        <begin position="1"/>
        <end position="11"/>
    </location>
</feature>
<dbReference type="GeneID" id="39579809"/>
<evidence type="ECO:0000256" key="5">
    <source>
        <dbReference type="SAM" id="MobiDB-lite"/>
    </source>
</evidence>
<evidence type="ECO:0000256" key="4">
    <source>
        <dbReference type="PROSITE-ProRule" id="PRU00134"/>
    </source>
</evidence>
<feature type="compositionally biased region" description="Pro residues" evidence="5">
    <location>
        <begin position="56"/>
        <end position="66"/>
    </location>
</feature>
<gene>
    <name evidence="7" type="ORF">SODALDRAFT_330949</name>
</gene>
<dbReference type="STRING" id="1314773.A0A3N2Q3I4"/>
<name>A0A3N2Q3I4_SODAK</name>
<dbReference type="PROSITE" id="PS01360">
    <property type="entry name" value="ZF_MYND_1"/>
    <property type="match status" value="1"/>
</dbReference>
<dbReference type="EMBL" id="ML119052">
    <property type="protein sequence ID" value="ROT41228.1"/>
    <property type="molecule type" value="Genomic_DNA"/>
</dbReference>
<keyword evidence="3" id="KW-0862">Zinc</keyword>
<sequence length="250" mass="26305">MPLPDFTSTTLFPPFVSLPLESDAPGQSSSPSPSSTDLPSYAESNPPPSSSSHPTSPTPQTAPPPSYSSTTTTSTHFLLAQVKQNMTITKPTLVVTDRQGTDFAITFEDRGVDLRPVKAGWTVVVPGAARVAPSAEGKRGFVRVPQGRGTGVHYLPASLGRVFEVGAQLNEVEARQGGRDGDGDGDGAAEAEECVSCGATEGEGGGKLMRCTGCKWVRYCNKACQKKDWGEGGHKNDCKVFKAMAITWGS</sequence>
<dbReference type="Proteomes" id="UP000272025">
    <property type="component" value="Unassembled WGS sequence"/>
</dbReference>
<evidence type="ECO:0000256" key="2">
    <source>
        <dbReference type="ARBA" id="ARBA00022771"/>
    </source>
</evidence>
<evidence type="ECO:0000313" key="8">
    <source>
        <dbReference type="Proteomes" id="UP000272025"/>
    </source>
</evidence>
<dbReference type="GO" id="GO:0008270">
    <property type="term" value="F:zinc ion binding"/>
    <property type="evidence" value="ECO:0007669"/>
    <property type="project" value="UniProtKB-KW"/>
</dbReference>